<dbReference type="InterPro" id="IPR051913">
    <property type="entry name" value="GH2_Domain-Containing"/>
</dbReference>
<dbReference type="InterPro" id="IPR013783">
    <property type="entry name" value="Ig-like_fold"/>
</dbReference>
<reference evidence="8" key="1">
    <citation type="submission" date="2018-12" db="EMBL/GenBank/DDBJ databases">
        <title>Genome sequence of Peanibacillus sp.</title>
        <authorList>
            <person name="Subramani G."/>
            <person name="Srinivasan S."/>
            <person name="Kim M.K."/>
        </authorList>
    </citation>
    <scope>NUCLEOTIDE SEQUENCE [LARGE SCALE GENOMIC DNA]</scope>
    <source>
        <strain evidence="8">18JY67-1</strain>
    </source>
</reference>
<dbReference type="KEGG" id="palb:EJC50_17955"/>
<keyword evidence="2" id="KW-0378">Hydrolase</keyword>
<evidence type="ECO:0000259" key="5">
    <source>
        <dbReference type="Pfam" id="PF02836"/>
    </source>
</evidence>
<dbReference type="SUPFAM" id="SSF51445">
    <property type="entry name" value="(Trans)glycosidases"/>
    <property type="match status" value="1"/>
</dbReference>
<organism evidence="7 8">
    <name type="scientific">Paenibacillus albus</name>
    <dbReference type="NCBI Taxonomy" id="2495582"/>
    <lineage>
        <taxon>Bacteria</taxon>
        <taxon>Bacillati</taxon>
        <taxon>Bacillota</taxon>
        <taxon>Bacilli</taxon>
        <taxon>Bacillales</taxon>
        <taxon>Paenibacillaceae</taxon>
        <taxon>Paenibacillus</taxon>
    </lineage>
</organism>
<dbReference type="Pfam" id="PF00703">
    <property type="entry name" value="Glyco_hydro_2"/>
    <property type="match status" value="1"/>
</dbReference>
<dbReference type="Gene3D" id="2.60.40.10">
    <property type="entry name" value="Immunoglobulins"/>
    <property type="match status" value="1"/>
</dbReference>
<dbReference type="PANTHER" id="PTHR42732:SF1">
    <property type="entry name" value="BETA-MANNOSIDASE"/>
    <property type="match status" value="1"/>
</dbReference>
<dbReference type="OrthoDB" id="9762066at2"/>
<dbReference type="Proteomes" id="UP000272528">
    <property type="component" value="Chromosome"/>
</dbReference>
<dbReference type="PROSITE" id="PS00608">
    <property type="entry name" value="GLYCOSYL_HYDROL_F2_2"/>
    <property type="match status" value="1"/>
</dbReference>
<feature type="domain" description="Glycosyl hydrolases family 2 sugar binding" evidence="6">
    <location>
        <begin position="56"/>
        <end position="177"/>
    </location>
</feature>
<dbReference type="PRINTS" id="PR00132">
    <property type="entry name" value="GLHYDRLASE2"/>
</dbReference>
<dbReference type="GO" id="GO:0004553">
    <property type="term" value="F:hydrolase activity, hydrolyzing O-glycosyl compounds"/>
    <property type="evidence" value="ECO:0007669"/>
    <property type="project" value="InterPro"/>
</dbReference>
<dbReference type="Gene3D" id="3.20.20.80">
    <property type="entry name" value="Glycosidases"/>
    <property type="match status" value="1"/>
</dbReference>
<accession>A0A3Q8X629</accession>
<dbReference type="InterPro" id="IPR017853">
    <property type="entry name" value="GH"/>
</dbReference>
<protein>
    <submittedName>
        <fullName evidence="7">Uncharacterized protein</fullName>
    </submittedName>
</protein>
<evidence type="ECO:0000259" key="6">
    <source>
        <dbReference type="Pfam" id="PF02837"/>
    </source>
</evidence>
<feature type="domain" description="Glycoside hydrolase family 2 immunoglobulin-like beta-sandwich" evidence="4">
    <location>
        <begin position="179"/>
        <end position="278"/>
    </location>
</feature>
<evidence type="ECO:0000256" key="1">
    <source>
        <dbReference type="ARBA" id="ARBA00007401"/>
    </source>
</evidence>
<dbReference type="SUPFAM" id="SSF49303">
    <property type="entry name" value="beta-Galactosidase/glucuronidase domain"/>
    <property type="match status" value="1"/>
</dbReference>
<dbReference type="InterPro" id="IPR006102">
    <property type="entry name" value="Ig-like_GH2"/>
</dbReference>
<evidence type="ECO:0000259" key="4">
    <source>
        <dbReference type="Pfam" id="PF00703"/>
    </source>
</evidence>
<dbReference type="InterPro" id="IPR006103">
    <property type="entry name" value="Glyco_hydro_2_cat"/>
</dbReference>
<gene>
    <name evidence="7" type="ORF">EJC50_17955</name>
</gene>
<dbReference type="InterPro" id="IPR008979">
    <property type="entry name" value="Galactose-bd-like_sf"/>
</dbReference>
<evidence type="ECO:0000313" key="7">
    <source>
        <dbReference type="EMBL" id="AZN41345.1"/>
    </source>
</evidence>
<dbReference type="InterPro" id="IPR006104">
    <property type="entry name" value="Glyco_hydro_2_N"/>
</dbReference>
<dbReference type="InterPro" id="IPR023232">
    <property type="entry name" value="Glyco_hydro_2_AS"/>
</dbReference>
<comment type="similarity">
    <text evidence="1">Belongs to the glycosyl hydrolase 2 family.</text>
</comment>
<name>A0A3Q8X629_9BACL</name>
<dbReference type="SUPFAM" id="SSF49785">
    <property type="entry name" value="Galactose-binding domain-like"/>
    <property type="match status" value="1"/>
</dbReference>
<evidence type="ECO:0000256" key="2">
    <source>
        <dbReference type="ARBA" id="ARBA00022801"/>
    </source>
</evidence>
<evidence type="ECO:0000313" key="8">
    <source>
        <dbReference type="Proteomes" id="UP000272528"/>
    </source>
</evidence>
<proteinExistence type="inferred from homology"/>
<dbReference type="InterPro" id="IPR006101">
    <property type="entry name" value="Glyco_hydro_2"/>
</dbReference>
<keyword evidence="3" id="KW-0326">Glycosidase</keyword>
<dbReference type="Pfam" id="PF02837">
    <property type="entry name" value="Glyco_hydro_2_N"/>
    <property type="match status" value="1"/>
</dbReference>
<evidence type="ECO:0000256" key="3">
    <source>
        <dbReference type="ARBA" id="ARBA00023295"/>
    </source>
</evidence>
<sequence>MRGSTRVINNQQVLSGVWCLARDPENKGKQEKWFESNIVEESELAPVPGLIQQVYPDYHGVAWYWHRFVPRVPFAADHQQVLKFQFVDYYAEIWLNGHYVGSHEGGEMPFECDVTEHLIKGRENLLAIRILNPIDAEIDGIIQQQTPNRHKSTRELAPGTGFNFGGIYADIHLVELPKVRLSDLFVRPNIETGDLHIQLTIANGTSSRARSQITIDVSPSESGEVLVSAHAEGEFAAGESVFETVVKLDKPRLWSLEVPYLYRVNVTMQSSWNDNDSESASDRVQTHHSSVRCGFRDFRVEKGFFRLNGKRVFVRSTHTGNHYPVGTAVATTDPYLVRQDLIYAKASGFNMIRFIATAPLQEQLDFCDEIGLMVYNECAASWGMEDSPLMKERFNNSTLGLVRRDRNHPCVVIWGLLNETMDDPIFRHAASILPQLRAVDDSRLVLLGSGRWDRQLGIGTVCNPGEVHWRFEWGAEESGAAEIPNRSPFTWEWGYPTGLYEGMGDVHFYPVEPRTAPINKLVRTIGQNTKPVFLSEWGYGSLLDVIRTTRYFEQFGARCDLHDVALFRSMADRFESEWNRLGMQEVYAFPQHMLEDSNRMHSKQRRRVFDHVRSNPSYCGYNLTGMLDHGYSGEGLWTFFREWKPGVIEALQDGWSPLRFCLFVEPMHVYVGTPFQVEAVLANEDVLLPGNYPVCLRISGKRGVVWEKRTSVCIPETASGEDGPLVVPILLEQVVLDVKAGEYELAAYMEFGGAPSGGRLVFHVADNQLNRTPHSVSITAIGLDSNTESWLVAKGIQVLPLADHFTENDNGSLIVVGEFSGEELTPATWNALLAKAEAGSTVVFLSPQVWKRGEDSMGWFPFSNKGRCYKFIDWLYHKDCVSKEHPYFEGLQARGIMDIDYYGQVIPDYLFDGQDTPDEVMAASFAVGYPCKTGVATGLLLGTYAWGLGRIVLNTFRILDNLCVNPVADKMLLNIIAYESSRTNLVTEV</sequence>
<dbReference type="Pfam" id="PF02836">
    <property type="entry name" value="Glyco_hydro_2_C"/>
    <property type="match status" value="1"/>
</dbReference>
<dbReference type="GO" id="GO:0005975">
    <property type="term" value="P:carbohydrate metabolic process"/>
    <property type="evidence" value="ECO:0007669"/>
    <property type="project" value="InterPro"/>
</dbReference>
<dbReference type="InterPro" id="IPR036156">
    <property type="entry name" value="Beta-gal/glucu_dom_sf"/>
</dbReference>
<keyword evidence="8" id="KW-1185">Reference proteome</keyword>
<dbReference type="PANTHER" id="PTHR42732">
    <property type="entry name" value="BETA-GALACTOSIDASE"/>
    <property type="match status" value="1"/>
</dbReference>
<dbReference type="Gene3D" id="2.60.120.260">
    <property type="entry name" value="Galactose-binding domain-like"/>
    <property type="match status" value="1"/>
</dbReference>
<dbReference type="EMBL" id="CP034437">
    <property type="protein sequence ID" value="AZN41345.1"/>
    <property type="molecule type" value="Genomic_DNA"/>
</dbReference>
<feature type="domain" description="Glycoside hydrolase family 2 catalytic" evidence="5">
    <location>
        <begin position="299"/>
        <end position="456"/>
    </location>
</feature>
<dbReference type="AlphaFoldDB" id="A0A3Q8X629"/>